<keyword evidence="3" id="KW-1185">Reference proteome</keyword>
<keyword evidence="1" id="KW-1133">Transmembrane helix</keyword>
<evidence type="ECO:0000313" key="3">
    <source>
        <dbReference type="Proteomes" id="UP000002881"/>
    </source>
</evidence>
<name>I2F3P6_9BACT</name>
<dbReference type="EMBL" id="CP003532">
    <property type="protein sequence ID" value="AFK06549.1"/>
    <property type="molecule type" value="Genomic_DNA"/>
</dbReference>
<gene>
    <name evidence="2" type="ORF">Theba_0835</name>
</gene>
<feature type="transmembrane region" description="Helical" evidence="1">
    <location>
        <begin position="20"/>
        <end position="38"/>
    </location>
</feature>
<dbReference type="STRING" id="660470.Theba_0835"/>
<protein>
    <submittedName>
        <fullName evidence="2">Uncharacterized protein</fullName>
    </submittedName>
</protein>
<reference evidence="2 3" key="1">
    <citation type="journal article" date="2012" name="Genome Biol. Evol.">
        <title>Genome Sequence of the Mesophilic Thermotogales Bacterium Mesotoga prima MesG1.Ag.4.2 Reveals the Largest Thermotogales Genome To Date.</title>
        <authorList>
            <person name="Zhaxybayeva O."/>
            <person name="Swithers K.S."/>
            <person name="Foght J."/>
            <person name="Green A.G."/>
            <person name="Bruce D."/>
            <person name="Detter C."/>
            <person name="Han S."/>
            <person name="Teshima H."/>
            <person name="Han J."/>
            <person name="Woyke T."/>
            <person name="Pitluck S."/>
            <person name="Nolan M."/>
            <person name="Ivanova N."/>
            <person name="Pati A."/>
            <person name="Land M.L."/>
            <person name="Dlutek M."/>
            <person name="Doolittle W.F."/>
            <person name="Noll K.M."/>
            <person name="Nesbo C.L."/>
        </authorList>
    </citation>
    <scope>NUCLEOTIDE SEQUENCE [LARGE SCALE GENOMIC DNA]</scope>
    <source>
        <strain evidence="3">mesG1.Ag.4.2</strain>
    </source>
</reference>
<dbReference type="KEGG" id="mpg:Theba_0835"/>
<dbReference type="eggNOG" id="ENOG502ZM3Q">
    <property type="taxonomic scope" value="Bacteria"/>
</dbReference>
<proteinExistence type="predicted"/>
<keyword evidence="1" id="KW-0472">Membrane</keyword>
<dbReference type="GeneID" id="87106677"/>
<accession>I2F3P6</accession>
<organism evidence="2 3">
    <name type="scientific">Mesotoga prima MesG1.Ag.4.2</name>
    <dbReference type="NCBI Taxonomy" id="660470"/>
    <lineage>
        <taxon>Bacteria</taxon>
        <taxon>Thermotogati</taxon>
        <taxon>Thermotogota</taxon>
        <taxon>Thermotogae</taxon>
        <taxon>Kosmotogales</taxon>
        <taxon>Kosmotogaceae</taxon>
        <taxon>Mesotoga</taxon>
    </lineage>
</organism>
<dbReference type="RefSeq" id="WP_014730590.1">
    <property type="nucleotide sequence ID" value="NC_017934.1"/>
</dbReference>
<evidence type="ECO:0000313" key="2">
    <source>
        <dbReference type="EMBL" id="AFK06549.1"/>
    </source>
</evidence>
<dbReference type="HOGENOM" id="CLU_1330639_0_0_0"/>
<sequence length="206" mass="23482" precursor="true">MGILNSGKNGKKYSSRNRALFTVFFVVLLIAFVSYYAFGYKIEVVVPSEEVNLSDLTFNDDVFSLLGEAPFPPDQGLANGVSVDREDGESIRVFYPPEDNSVVCLQFELNSRNINVYIWKTFSVDSARSVWDTLFLVEASVLTRDLGRIKKPDYYYAKIVRFGGRDQTLIWQKGKWVVLVKSPGFTLEEDEERLILTELFDSSIRS</sequence>
<dbReference type="AlphaFoldDB" id="I2F3P6"/>
<keyword evidence="1" id="KW-0812">Transmembrane</keyword>
<dbReference type="Proteomes" id="UP000002881">
    <property type="component" value="Chromosome"/>
</dbReference>
<evidence type="ECO:0000256" key="1">
    <source>
        <dbReference type="SAM" id="Phobius"/>
    </source>
</evidence>